<organism evidence="5 6">
    <name type="scientific">Oryzomonas japonica</name>
    <dbReference type="NCBI Taxonomy" id="2603858"/>
    <lineage>
        <taxon>Bacteria</taxon>
        <taxon>Pseudomonadati</taxon>
        <taxon>Thermodesulfobacteriota</taxon>
        <taxon>Desulfuromonadia</taxon>
        <taxon>Geobacterales</taxon>
        <taxon>Geobacteraceae</taxon>
        <taxon>Oryzomonas</taxon>
    </lineage>
</organism>
<comment type="subcellular location">
    <subcellularLocation>
        <location evidence="1">Virion</location>
    </subcellularLocation>
</comment>
<evidence type="ECO:0000256" key="2">
    <source>
        <dbReference type="ARBA" id="ARBA00022612"/>
    </source>
</evidence>
<dbReference type="InterPro" id="IPR020991">
    <property type="entry name" value="Connector_podovirus"/>
</dbReference>
<keyword evidence="6" id="KW-1185">Reference proteome</keyword>
<sequence>MAEESVREQVSRRLNELKQERSSFIPHWRELTDFLSPRTGRYLVIDRNKGVKANDKIINSCATTALRTLKSGMHAGMTSQARPWFRLTTDDVDMMASSAVKQWLFDVENKMRIVFSRSNFYNVMPQIYGAAAGHGTAALAILEDDETVIRCYPFPVGSFMIALSGKLRCDTLYREFPMTVRQVVQQFGHDHVSSTIKTLWDRGSYEQPVEVVHAIEPNQGRDCARMNAKDKPFRSIYYEAGGSDDRLLRESGFDEFPVMAPRWDVEGDDVYGYSPGMDALGLVKGLQFCEKRKAEALDKLVRPPMLADASLRTQRTSILPGDVTYIDNLGAQQHAGLRPAYQFNPNIGEIRADIEAIKREIRTIFFEDLMQMFALSDASNVTAREVEERHQEKLLVLGPTMERFGEELYDPAIDRTFAIMLRRGMIPTPPRELQGQALKIEYISVMAQAQKLIGTANMERVAGYIGNLARMDAGAVDKLNIDAAIDEYASMHGVPPNVINSADAVKGLRTQKAKAQQAQQMAAAAPAMADAAQAAKTLSETGVGDTNGSPGFTASPLPHARKRQWHSQRAGNRNSWTWTASCPSRPGGAFSGGSSPKAGCSGRRSPPIRW</sequence>
<dbReference type="AlphaFoldDB" id="A0A7J4ZRG6"/>
<evidence type="ECO:0000313" key="5">
    <source>
        <dbReference type="EMBL" id="KAB0665555.1"/>
    </source>
</evidence>
<gene>
    <name evidence="5" type="ORF">F6V25_07475</name>
</gene>
<keyword evidence="2" id="KW-1188">Viral release from host cell</keyword>
<dbReference type="Proteomes" id="UP000420562">
    <property type="component" value="Unassembled WGS sequence"/>
</dbReference>
<dbReference type="RefSeq" id="WP_151127991.1">
    <property type="nucleotide sequence ID" value="NZ_VZQZ01000004.1"/>
</dbReference>
<evidence type="ECO:0000256" key="3">
    <source>
        <dbReference type="ARBA" id="ARBA00023219"/>
    </source>
</evidence>
<comment type="caution">
    <text evidence="5">The sequence shown here is derived from an EMBL/GenBank/DDBJ whole genome shotgun (WGS) entry which is preliminary data.</text>
</comment>
<feature type="region of interest" description="Disordered" evidence="4">
    <location>
        <begin position="540"/>
        <end position="610"/>
    </location>
</feature>
<dbReference type="EMBL" id="VZQZ01000004">
    <property type="protein sequence ID" value="KAB0665555.1"/>
    <property type="molecule type" value="Genomic_DNA"/>
</dbReference>
<evidence type="ECO:0000256" key="1">
    <source>
        <dbReference type="ARBA" id="ARBA00004328"/>
    </source>
</evidence>
<feature type="compositionally biased region" description="Polar residues" evidence="4">
    <location>
        <begin position="567"/>
        <end position="582"/>
    </location>
</feature>
<reference evidence="5 6" key="1">
    <citation type="submission" date="2019-09" db="EMBL/GenBank/DDBJ databases">
        <title>Geobacter sp. Red96, a novel strain isolated from paddy soil.</title>
        <authorList>
            <person name="Xu Z."/>
            <person name="Masuda Y."/>
            <person name="Itoh H."/>
            <person name="Senoo K."/>
        </authorList>
    </citation>
    <scope>NUCLEOTIDE SEQUENCE [LARGE SCALE GENOMIC DNA]</scope>
    <source>
        <strain evidence="5 6">Red96</strain>
    </source>
</reference>
<feature type="compositionally biased region" description="Polar residues" evidence="4">
    <location>
        <begin position="540"/>
        <end position="552"/>
    </location>
</feature>
<protein>
    <submittedName>
        <fullName evidence="5">Phage tail protein</fullName>
    </submittedName>
</protein>
<keyword evidence="3" id="KW-0231">Viral genome packaging</keyword>
<proteinExistence type="predicted"/>
<evidence type="ECO:0000256" key="4">
    <source>
        <dbReference type="SAM" id="MobiDB-lite"/>
    </source>
</evidence>
<name>A0A7J4ZRG6_9BACT</name>
<evidence type="ECO:0000313" key="6">
    <source>
        <dbReference type="Proteomes" id="UP000420562"/>
    </source>
</evidence>
<dbReference type="Pfam" id="PF12236">
    <property type="entry name" value="Head-tail_con"/>
    <property type="match status" value="1"/>
</dbReference>
<accession>A0A7J4ZRG6</accession>